<dbReference type="PROSITE" id="PS00010">
    <property type="entry name" value="ASX_HYDROXYL"/>
    <property type="match status" value="1"/>
</dbReference>
<feature type="compositionally biased region" description="Basic and acidic residues" evidence="6">
    <location>
        <begin position="252"/>
        <end position="265"/>
    </location>
</feature>
<keyword evidence="1 5" id="KW-0245">EGF-like domain</keyword>
<dbReference type="InterPro" id="IPR000152">
    <property type="entry name" value="EGF-type_Asp/Asn_hydroxyl_site"/>
</dbReference>
<dbReference type="InterPro" id="IPR000742">
    <property type="entry name" value="EGF"/>
</dbReference>
<evidence type="ECO:0000259" key="7">
    <source>
        <dbReference type="PROSITE" id="PS50026"/>
    </source>
</evidence>
<reference evidence="9" key="1">
    <citation type="submission" date="2025-08" db="UniProtKB">
        <authorList>
            <consortium name="RefSeq"/>
        </authorList>
    </citation>
    <scope>IDENTIFICATION</scope>
    <source>
        <tissue evidence="9">Spleen</tissue>
    </source>
</reference>
<sequence>MNTIYMSLGSKSQIVTEILMPKNEGLMEGERKVLEWKHLHSLLPLIPAKGPLIRNRHLTPILLRQELSRPTETIKSSAGRDSVVSFRMSSIPVTSCGYIPENKASQDSLPVDSLIIHPRWLSKTFPLTELLPKPIGVSDRLLPSASIPEKRLPWITAKKQKLTWQGDLVITKPSHFYSSLTAQSIRKFQDAVRNHDHLYQSFSHVMLVKGKNFLETSPGVYESVTSPSNIPKEELFLNLLFNNEQVAPECKERGGETFPTRDEASRGVSLDPAQSSTLGNIRPLNEEHLDLGSPREVTTSNGFVWDSLSPGSLTELSPSLKTPGTAQSFLREVTDDVHPSTGAAHSSEPMLNLKTKDDWKSKAMVSLIPGQVWKNMTADGVLVLTPGYSDAETTSPSFGNESVLEFQHYPGDILYEVIVEMECPVETPYNTSEVEKVLADSLKQEIGENLDHFSPEADEFKLTRIKRKDTLNVMFIFWLHLRSRGRNMSATLMSQLGASESSALHLQLRTLIRDTVEALQLHLKFISIHDVNECEMGLEQCGEGAECFNGAGTYICRCKEDYEDRSPRADWYSVCPCPTLRSWIFFQLSGSSHHCYCLYHRPPRADNRFCVAGNQNNLRKEGFLPSGDNVPGGFVYITTDPNQTSPRGSSTNAPSIIPISLSPQPES</sequence>
<name>A0A6P5K6B4_PHACI</name>
<feature type="region of interest" description="Disordered" evidence="6">
    <location>
        <begin position="252"/>
        <end position="282"/>
    </location>
</feature>
<dbReference type="RefSeq" id="XP_020840865.1">
    <property type="nucleotide sequence ID" value="XM_020985206.1"/>
</dbReference>
<feature type="domain" description="EGF-like" evidence="7">
    <location>
        <begin position="530"/>
        <end position="568"/>
    </location>
</feature>
<dbReference type="AlphaFoldDB" id="A0A6P5K6B4"/>
<dbReference type="InParanoid" id="A0A6P5K6B4"/>
<evidence type="ECO:0000256" key="1">
    <source>
        <dbReference type="ARBA" id="ARBA00022536"/>
    </source>
</evidence>
<dbReference type="InterPro" id="IPR049883">
    <property type="entry name" value="NOTCH1_EGF-like"/>
</dbReference>
<gene>
    <name evidence="9" type="primary">LOC110207522</name>
</gene>
<dbReference type="CDD" id="cd00054">
    <property type="entry name" value="EGF_CA"/>
    <property type="match status" value="1"/>
</dbReference>
<dbReference type="FunFam" id="2.10.25.10:FF:000038">
    <property type="entry name" value="Fibrillin 2"/>
    <property type="match status" value="1"/>
</dbReference>
<keyword evidence="8" id="KW-1185">Reference proteome</keyword>
<dbReference type="GeneID" id="110207522"/>
<evidence type="ECO:0000256" key="6">
    <source>
        <dbReference type="SAM" id="MobiDB-lite"/>
    </source>
</evidence>
<dbReference type="KEGG" id="pcw:110207522"/>
<feature type="compositionally biased region" description="Polar residues" evidence="6">
    <location>
        <begin position="640"/>
        <end position="653"/>
    </location>
</feature>
<feature type="region of interest" description="Disordered" evidence="6">
    <location>
        <begin position="640"/>
        <end position="667"/>
    </location>
</feature>
<evidence type="ECO:0000256" key="5">
    <source>
        <dbReference type="PROSITE-ProRule" id="PRU00076"/>
    </source>
</evidence>
<dbReference type="PROSITE" id="PS01187">
    <property type="entry name" value="EGF_CA"/>
    <property type="match status" value="1"/>
</dbReference>
<keyword evidence="4" id="KW-1015">Disulfide bond</keyword>
<dbReference type="SMART" id="SM00179">
    <property type="entry name" value="EGF_CA"/>
    <property type="match status" value="1"/>
</dbReference>
<accession>A0A6P5K6B4</accession>
<protein>
    <submittedName>
        <fullName evidence="9">Uncharacterized protein LOC110207522</fullName>
    </submittedName>
</protein>
<feature type="compositionally biased region" description="Low complexity" evidence="6">
    <location>
        <begin position="654"/>
        <end position="667"/>
    </location>
</feature>
<evidence type="ECO:0000256" key="3">
    <source>
        <dbReference type="ARBA" id="ARBA00022737"/>
    </source>
</evidence>
<dbReference type="Pfam" id="PF07645">
    <property type="entry name" value="EGF_CA"/>
    <property type="match status" value="1"/>
</dbReference>
<evidence type="ECO:0000313" key="8">
    <source>
        <dbReference type="Proteomes" id="UP000515140"/>
    </source>
</evidence>
<dbReference type="InterPro" id="IPR018097">
    <property type="entry name" value="EGF_Ca-bd_CS"/>
</dbReference>
<dbReference type="PROSITE" id="PS50026">
    <property type="entry name" value="EGF_3"/>
    <property type="match status" value="1"/>
</dbReference>
<dbReference type="InterPro" id="IPR001881">
    <property type="entry name" value="EGF-like_Ca-bd_dom"/>
</dbReference>
<dbReference type="GO" id="GO:0005509">
    <property type="term" value="F:calcium ion binding"/>
    <property type="evidence" value="ECO:0007669"/>
    <property type="project" value="InterPro"/>
</dbReference>
<evidence type="ECO:0000256" key="2">
    <source>
        <dbReference type="ARBA" id="ARBA00022729"/>
    </source>
</evidence>
<evidence type="ECO:0000313" key="9">
    <source>
        <dbReference type="RefSeq" id="XP_020840865.1"/>
    </source>
</evidence>
<proteinExistence type="predicted"/>
<keyword evidence="3" id="KW-0677">Repeat</keyword>
<keyword evidence="2" id="KW-0732">Signal</keyword>
<dbReference type="SUPFAM" id="SSF57196">
    <property type="entry name" value="EGF/Laminin"/>
    <property type="match status" value="1"/>
</dbReference>
<comment type="caution">
    <text evidence="5">Lacks conserved residue(s) required for the propagation of feature annotation.</text>
</comment>
<organism evidence="8 9">
    <name type="scientific">Phascolarctos cinereus</name>
    <name type="common">Koala</name>
    <dbReference type="NCBI Taxonomy" id="38626"/>
    <lineage>
        <taxon>Eukaryota</taxon>
        <taxon>Metazoa</taxon>
        <taxon>Chordata</taxon>
        <taxon>Craniata</taxon>
        <taxon>Vertebrata</taxon>
        <taxon>Euteleostomi</taxon>
        <taxon>Mammalia</taxon>
        <taxon>Metatheria</taxon>
        <taxon>Diprotodontia</taxon>
        <taxon>Phascolarctidae</taxon>
        <taxon>Phascolarctos</taxon>
    </lineage>
</organism>
<evidence type="ECO:0000256" key="4">
    <source>
        <dbReference type="ARBA" id="ARBA00023157"/>
    </source>
</evidence>
<dbReference type="Gene3D" id="2.10.25.10">
    <property type="entry name" value="Laminin"/>
    <property type="match status" value="1"/>
</dbReference>
<dbReference type="Proteomes" id="UP000515140">
    <property type="component" value="Unplaced"/>
</dbReference>